<proteinExistence type="predicted"/>
<dbReference type="RefSeq" id="WP_197446529.1">
    <property type="nucleotide sequence ID" value="NZ_CP036426.1"/>
</dbReference>
<dbReference type="InterPro" id="IPR052715">
    <property type="entry name" value="RAYT_transposase"/>
</dbReference>
<keyword evidence="3" id="KW-1185">Reference proteome</keyword>
<dbReference type="EMBL" id="CP036426">
    <property type="protein sequence ID" value="QDV38535.1"/>
    <property type="molecule type" value="Genomic_DNA"/>
</dbReference>
<name>A0A518HCE7_9BACT</name>
<protein>
    <submittedName>
        <fullName evidence="2">Transposase IS200 like protein</fullName>
    </submittedName>
</protein>
<dbReference type="SUPFAM" id="SSF143422">
    <property type="entry name" value="Transposase IS200-like"/>
    <property type="match status" value="1"/>
</dbReference>
<dbReference type="PANTHER" id="PTHR36966:SF1">
    <property type="entry name" value="REP-ASSOCIATED TYROSINE TRANSPOSASE"/>
    <property type="match status" value="1"/>
</dbReference>
<gene>
    <name evidence="2" type="ORF">ElP_64900</name>
</gene>
<dbReference type="GO" id="GO:0043565">
    <property type="term" value="F:sequence-specific DNA binding"/>
    <property type="evidence" value="ECO:0007669"/>
    <property type="project" value="TreeGrafter"/>
</dbReference>
<dbReference type="AlphaFoldDB" id="A0A518HCE7"/>
<evidence type="ECO:0000313" key="3">
    <source>
        <dbReference type="Proteomes" id="UP000317835"/>
    </source>
</evidence>
<dbReference type="SMART" id="SM01321">
    <property type="entry name" value="Y1_Tnp"/>
    <property type="match status" value="1"/>
</dbReference>
<dbReference type="InterPro" id="IPR036515">
    <property type="entry name" value="Transposase_17_sf"/>
</dbReference>
<sequence>MVRKRTFDREGHAHFVTFSCDRRHRLLDHDRAKQVVLGVLNSQLSRQDGRCVGFVVVPDHVHAIVWFPRPDQISHFMTQWKQRRSVQIRRLVRCCLLGYAGTIDLTQPVWQAGSNEFNLFTERKTEEKLISMHLNPVRAGLVERPCDWPWSSARSYETGRSVGVPVAWPC</sequence>
<organism evidence="2 3">
    <name type="scientific">Tautonia plasticadhaerens</name>
    <dbReference type="NCBI Taxonomy" id="2527974"/>
    <lineage>
        <taxon>Bacteria</taxon>
        <taxon>Pseudomonadati</taxon>
        <taxon>Planctomycetota</taxon>
        <taxon>Planctomycetia</taxon>
        <taxon>Isosphaerales</taxon>
        <taxon>Isosphaeraceae</taxon>
        <taxon>Tautonia</taxon>
    </lineage>
</organism>
<dbReference type="GO" id="GO:0006313">
    <property type="term" value="P:DNA transposition"/>
    <property type="evidence" value="ECO:0007669"/>
    <property type="project" value="InterPro"/>
</dbReference>
<dbReference type="PANTHER" id="PTHR36966">
    <property type="entry name" value="REP-ASSOCIATED TYROSINE TRANSPOSASE"/>
    <property type="match status" value="1"/>
</dbReference>
<feature type="domain" description="Transposase IS200-like" evidence="1">
    <location>
        <begin position="9"/>
        <end position="135"/>
    </location>
</feature>
<dbReference type="Proteomes" id="UP000317835">
    <property type="component" value="Chromosome"/>
</dbReference>
<reference evidence="2 3" key="1">
    <citation type="submission" date="2019-02" db="EMBL/GenBank/DDBJ databases">
        <title>Deep-cultivation of Planctomycetes and their phenomic and genomic characterization uncovers novel biology.</title>
        <authorList>
            <person name="Wiegand S."/>
            <person name="Jogler M."/>
            <person name="Boedeker C."/>
            <person name="Pinto D."/>
            <person name="Vollmers J."/>
            <person name="Rivas-Marin E."/>
            <person name="Kohn T."/>
            <person name="Peeters S.H."/>
            <person name="Heuer A."/>
            <person name="Rast P."/>
            <person name="Oberbeckmann S."/>
            <person name="Bunk B."/>
            <person name="Jeske O."/>
            <person name="Meyerdierks A."/>
            <person name="Storesund J.E."/>
            <person name="Kallscheuer N."/>
            <person name="Luecker S."/>
            <person name="Lage O.M."/>
            <person name="Pohl T."/>
            <person name="Merkel B.J."/>
            <person name="Hornburger P."/>
            <person name="Mueller R.-W."/>
            <person name="Bruemmer F."/>
            <person name="Labrenz M."/>
            <person name="Spormann A.M."/>
            <person name="Op den Camp H."/>
            <person name="Overmann J."/>
            <person name="Amann R."/>
            <person name="Jetten M.S.M."/>
            <person name="Mascher T."/>
            <person name="Medema M.H."/>
            <person name="Devos D.P."/>
            <person name="Kaster A.-K."/>
            <person name="Ovreas L."/>
            <person name="Rohde M."/>
            <person name="Galperin M.Y."/>
            <person name="Jogler C."/>
        </authorList>
    </citation>
    <scope>NUCLEOTIDE SEQUENCE [LARGE SCALE GENOMIC DNA]</scope>
    <source>
        <strain evidence="2 3">ElP</strain>
    </source>
</reference>
<dbReference type="GO" id="GO:0004803">
    <property type="term" value="F:transposase activity"/>
    <property type="evidence" value="ECO:0007669"/>
    <property type="project" value="InterPro"/>
</dbReference>
<dbReference type="NCBIfam" id="NF047646">
    <property type="entry name" value="REP_Tyr_transpos"/>
    <property type="match status" value="1"/>
</dbReference>
<evidence type="ECO:0000313" key="2">
    <source>
        <dbReference type="EMBL" id="QDV38535.1"/>
    </source>
</evidence>
<dbReference type="KEGG" id="tpla:ElP_64900"/>
<accession>A0A518HCE7</accession>
<dbReference type="Pfam" id="PF01797">
    <property type="entry name" value="Y1_Tnp"/>
    <property type="match status" value="1"/>
</dbReference>
<dbReference type="InterPro" id="IPR002686">
    <property type="entry name" value="Transposase_17"/>
</dbReference>
<evidence type="ECO:0000259" key="1">
    <source>
        <dbReference type="SMART" id="SM01321"/>
    </source>
</evidence>
<dbReference type="Gene3D" id="3.30.70.1290">
    <property type="entry name" value="Transposase IS200-like"/>
    <property type="match status" value="1"/>
</dbReference>